<gene>
    <name evidence="3" type="ORF">Back11_62890</name>
</gene>
<dbReference type="RefSeq" id="WP_164523070.1">
    <property type="nucleotide sequence ID" value="NZ_AP019308.1"/>
</dbReference>
<dbReference type="KEGG" id="pbk:Back11_62890"/>
<name>A0A3G9JQ37_9BACL</name>
<dbReference type="InterPro" id="IPR002559">
    <property type="entry name" value="Transposase_11"/>
</dbReference>
<proteinExistence type="predicted"/>
<evidence type="ECO:0000259" key="2">
    <source>
        <dbReference type="Pfam" id="PF05598"/>
    </source>
</evidence>
<evidence type="ECO:0000313" key="3">
    <source>
        <dbReference type="EMBL" id="BBH24944.1"/>
    </source>
</evidence>
<feature type="domain" description="Transposase InsH N-terminal" evidence="2">
    <location>
        <begin position="27"/>
        <end position="109"/>
    </location>
</feature>
<protein>
    <submittedName>
        <fullName evidence="3">Uncharacterized protein</fullName>
    </submittedName>
</protein>
<accession>A0A3G9JQ37</accession>
<dbReference type="Pfam" id="PF01609">
    <property type="entry name" value="DDE_Tnp_1"/>
    <property type="match status" value="1"/>
</dbReference>
<evidence type="ECO:0000259" key="1">
    <source>
        <dbReference type="Pfam" id="PF01609"/>
    </source>
</evidence>
<dbReference type="GO" id="GO:0004803">
    <property type="term" value="F:transposase activity"/>
    <property type="evidence" value="ECO:0007669"/>
    <property type="project" value="InterPro"/>
</dbReference>
<sequence>MDLQLELLPYHYYNTLGFDAELIDYIDHVDDTIVLEKIAPLYKDGGRPPIDSRICFWMHYLYFTRPEISSFRELVRQLKEPKNQAWRNFIGVPIIEKVPVHSSLSTFRTKVSSELFYAILFDLIAQALKLKDFLLPTLTGIDSRPIWANVNGYRHKRCSCPNQHKCSCEKTYSDPDAICGVQRTKANQNKFFIGYRKHSIVCPSPKGPIVLFSIILPNDTADVKVMLPLIEMMKKIEGLKVDYLVADLGYFDADDQKEALLKHDVAVVTEIKKNTVIPEHCSPEGNPEWKQGHALVFDEFDKDTHTAWFRGDDERCAACPLQGLCEKQFGYSFTENPFFYGPVPQGSVLQEHMLNFRKQVELAFAQESNQLTSIMKHKKVPVRTTERVEKWFILRDTFRLIERIIAHIRQTILPPNHVSTIKKLQEIQVEQLSLPLAG</sequence>
<reference evidence="3 4" key="1">
    <citation type="submission" date="2018-11" db="EMBL/GenBank/DDBJ databases">
        <title>Complete genome sequence of Paenibacillus baekrokdamisoli strain KCTC 33723.</title>
        <authorList>
            <person name="Kang S.W."/>
            <person name="Lee K.C."/>
            <person name="Kim K.K."/>
            <person name="Kim J.S."/>
            <person name="Kim D.S."/>
            <person name="Ko S.H."/>
            <person name="Yang S.H."/>
            <person name="Lee J.S."/>
        </authorList>
    </citation>
    <scope>NUCLEOTIDE SEQUENCE [LARGE SCALE GENOMIC DNA]</scope>
    <source>
        <strain evidence="3 4">KCTC 33723</strain>
    </source>
</reference>
<feature type="domain" description="Transposase IS4-like" evidence="1">
    <location>
        <begin position="183"/>
        <end position="293"/>
    </location>
</feature>
<dbReference type="AlphaFoldDB" id="A0A3G9JQ37"/>
<dbReference type="GO" id="GO:0003677">
    <property type="term" value="F:DNA binding"/>
    <property type="evidence" value="ECO:0007669"/>
    <property type="project" value="InterPro"/>
</dbReference>
<organism evidence="3 4">
    <name type="scientific">Paenibacillus baekrokdamisoli</name>
    <dbReference type="NCBI Taxonomy" id="1712516"/>
    <lineage>
        <taxon>Bacteria</taxon>
        <taxon>Bacillati</taxon>
        <taxon>Bacillota</taxon>
        <taxon>Bacilli</taxon>
        <taxon>Bacillales</taxon>
        <taxon>Paenibacillaceae</taxon>
        <taxon>Paenibacillus</taxon>
    </lineage>
</organism>
<dbReference type="Proteomes" id="UP000275368">
    <property type="component" value="Chromosome"/>
</dbReference>
<dbReference type="Pfam" id="PF05598">
    <property type="entry name" value="DUF772"/>
    <property type="match status" value="1"/>
</dbReference>
<evidence type="ECO:0000313" key="4">
    <source>
        <dbReference type="Proteomes" id="UP000275368"/>
    </source>
</evidence>
<keyword evidence="4" id="KW-1185">Reference proteome</keyword>
<dbReference type="InterPro" id="IPR008490">
    <property type="entry name" value="Transposase_InsH_N"/>
</dbReference>
<dbReference type="GO" id="GO:0006313">
    <property type="term" value="P:DNA transposition"/>
    <property type="evidence" value="ECO:0007669"/>
    <property type="project" value="InterPro"/>
</dbReference>
<dbReference type="EMBL" id="AP019308">
    <property type="protein sequence ID" value="BBH24944.1"/>
    <property type="molecule type" value="Genomic_DNA"/>
</dbReference>